<organism evidence="3 4">
    <name type="scientific">Didymodactylos carnosus</name>
    <dbReference type="NCBI Taxonomy" id="1234261"/>
    <lineage>
        <taxon>Eukaryota</taxon>
        <taxon>Metazoa</taxon>
        <taxon>Spiralia</taxon>
        <taxon>Gnathifera</taxon>
        <taxon>Rotifera</taxon>
        <taxon>Eurotatoria</taxon>
        <taxon>Bdelloidea</taxon>
        <taxon>Philodinida</taxon>
        <taxon>Philodinidae</taxon>
        <taxon>Didymodactylos</taxon>
    </lineage>
</organism>
<dbReference type="PROSITE" id="PS50076">
    <property type="entry name" value="DNAJ_2"/>
    <property type="match status" value="1"/>
</dbReference>
<dbReference type="PRINTS" id="PR00625">
    <property type="entry name" value="JDOMAIN"/>
</dbReference>
<dbReference type="EMBL" id="CAJNOK010013064">
    <property type="protein sequence ID" value="CAF1177186.1"/>
    <property type="molecule type" value="Genomic_DNA"/>
</dbReference>
<evidence type="ECO:0000259" key="1">
    <source>
        <dbReference type="PROSITE" id="PS50076"/>
    </source>
</evidence>
<proteinExistence type="predicted"/>
<dbReference type="Proteomes" id="UP000677228">
    <property type="component" value="Unassembled WGS sequence"/>
</dbReference>
<dbReference type="AlphaFoldDB" id="A0A8S2N3U2"/>
<evidence type="ECO:0000313" key="3">
    <source>
        <dbReference type="EMBL" id="CAF3988388.1"/>
    </source>
</evidence>
<evidence type="ECO:0000313" key="2">
    <source>
        <dbReference type="EMBL" id="CAF1177186.1"/>
    </source>
</evidence>
<protein>
    <recommendedName>
        <fullName evidence="1">J domain-containing protein</fullName>
    </recommendedName>
</protein>
<sequence length="203" mass="23198">MDSKADHYKPLGIEANASEAAIRQAYKKKALEWHPDKRGNDVHADRMFKEIKKAYETLSNDLTKFEYDAKREDNDDTVLLDAFQLPSSKRPSQVYEEKLTAWIDEYPHRTFIDNVDAAIESITIAILDKYRDDFNATSLLPTVCSICSEQCHDVTDQFGTKRMTYMTSLKKMNASNPSLNEQLAALAPDDWSWKPIDPAAPIF</sequence>
<dbReference type="PANTHER" id="PTHR43948">
    <property type="entry name" value="DNAJ HOMOLOG SUBFAMILY B"/>
    <property type="match status" value="1"/>
</dbReference>
<dbReference type="Gene3D" id="1.10.287.110">
    <property type="entry name" value="DnaJ domain"/>
    <property type="match status" value="1"/>
</dbReference>
<dbReference type="Pfam" id="PF00226">
    <property type="entry name" value="DnaJ"/>
    <property type="match status" value="1"/>
</dbReference>
<dbReference type="EMBL" id="CAJOBA010034588">
    <property type="protein sequence ID" value="CAF3988388.1"/>
    <property type="molecule type" value="Genomic_DNA"/>
</dbReference>
<comment type="caution">
    <text evidence="3">The sequence shown here is derived from an EMBL/GenBank/DDBJ whole genome shotgun (WGS) entry which is preliminary data.</text>
</comment>
<dbReference type="InterPro" id="IPR036869">
    <property type="entry name" value="J_dom_sf"/>
</dbReference>
<dbReference type="InterPro" id="IPR001623">
    <property type="entry name" value="DnaJ_domain"/>
</dbReference>
<dbReference type="PANTHER" id="PTHR43948:SF10">
    <property type="entry name" value="MRJ, ISOFORM E"/>
    <property type="match status" value="1"/>
</dbReference>
<accession>A0A8S2N3U2</accession>
<reference evidence="3" key="1">
    <citation type="submission" date="2021-02" db="EMBL/GenBank/DDBJ databases">
        <authorList>
            <person name="Nowell W R."/>
        </authorList>
    </citation>
    <scope>NUCLEOTIDE SEQUENCE</scope>
</reference>
<gene>
    <name evidence="2" type="ORF">OVA965_LOCUS22874</name>
    <name evidence="3" type="ORF">TMI583_LOCUS23587</name>
</gene>
<evidence type="ECO:0000313" key="4">
    <source>
        <dbReference type="Proteomes" id="UP000682733"/>
    </source>
</evidence>
<name>A0A8S2N3U2_9BILA</name>
<feature type="domain" description="J" evidence="1">
    <location>
        <begin position="6"/>
        <end position="71"/>
    </location>
</feature>
<dbReference type="SUPFAM" id="SSF46565">
    <property type="entry name" value="Chaperone J-domain"/>
    <property type="match status" value="1"/>
</dbReference>
<dbReference type="Proteomes" id="UP000682733">
    <property type="component" value="Unassembled WGS sequence"/>
</dbReference>
<dbReference type="SMART" id="SM00271">
    <property type="entry name" value="DnaJ"/>
    <property type="match status" value="1"/>
</dbReference>
<dbReference type="CDD" id="cd06257">
    <property type="entry name" value="DnaJ"/>
    <property type="match status" value="1"/>
</dbReference>